<name>A0A0K8REE4_IXORI</name>
<sequence>MKIFFLVLLAAVFFNVENADTRKCPDGEHAKLCRDWSGRNRLCDEGTCYNPDPLPCEDCNCYLDDDDDCEEKCFCVGGNLRLPNDQCRDPSECPPGSPGLAHALSKRK</sequence>
<accession>A0A0K8REE4</accession>
<reference evidence="3" key="1">
    <citation type="submission" date="2012-12" db="EMBL/GenBank/DDBJ databases">
        <title>Identification and characterization of a phenylalanine ammonia-lyase gene family in Isatis indigotica Fort.</title>
        <authorList>
            <person name="Liu Q."/>
            <person name="Chen J."/>
            <person name="Zhou X."/>
            <person name="Di P."/>
            <person name="Xiao Y."/>
            <person name="Xuan H."/>
            <person name="Zhang L."/>
            <person name="Chen W."/>
        </authorList>
    </citation>
    <scope>NUCLEOTIDE SEQUENCE</scope>
    <source>
        <tissue evidence="3">Salivary gland</tissue>
    </source>
</reference>
<feature type="signal peptide" evidence="2">
    <location>
        <begin position="1"/>
        <end position="19"/>
    </location>
</feature>
<dbReference type="AlphaFoldDB" id="A0A0K8REE4"/>
<evidence type="ECO:0000256" key="2">
    <source>
        <dbReference type="SAM" id="SignalP"/>
    </source>
</evidence>
<proteinExistence type="evidence at transcript level"/>
<dbReference type="EMBL" id="GADI01004959">
    <property type="protein sequence ID" value="JAA68849.1"/>
    <property type="molecule type" value="mRNA"/>
</dbReference>
<evidence type="ECO:0000313" key="3">
    <source>
        <dbReference type="EMBL" id="JAA68849.1"/>
    </source>
</evidence>
<protein>
    <submittedName>
        <fullName evidence="3">Putative til domain protein</fullName>
    </submittedName>
</protein>
<organism evidence="3">
    <name type="scientific">Ixodes ricinus</name>
    <name type="common">Common tick</name>
    <name type="synonym">Acarus ricinus</name>
    <dbReference type="NCBI Taxonomy" id="34613"/>
    <lineage>
        <taxon>Eukaryota</taxon>
        <taxon>Metazoa</taxon>
        <taxon>Ecdysozoa</taxon>
        <taxon>Arthropoda</taxon>
        <taxon>Chelicerata</taxon>
        <taxon>Arachnida</taxon>
        <taxon>Acari</taxon>
        <taxon>Parasitiformes</taxon>
        <taxon>Ixodida</taxon>
        <taxon>Ixodoidea</taxon>
        <taxon>Ixodidae</taxon>
        <taxon>Ixodinae</taxon>
        <taxon>Ixodes</taxon>
    </lineage>
</organism>
<evidence type="ECO:0000256" key="1">
    <source>
        <dbReference type="SAM" id="MobiDB-lite"/>
    </source>
</evidence>
<feature type="region of interest" description="Disordered" evidence="1">
    <location>
        <begin position="88"/>
        <end position="108"/>
    </location>
</feature>
<keyword evidence="2" id="KW-0732">Signal</keyword>
<feature type="chain" id="PRO_5005517731" evidence="2">
    <location>
        <begin position="20"/>
        <end position="108"/>
    </location>
</feature>